<evidence type="ECO:0000259" key="1">
    <source>
        <dbReference type="PROSITE" id="PS50943"/>
    </source>
</evidence>
<comment type="caution">
    <text evidence="2">The sequence shown here is derived from an EMBL/GenBank/DDBJ whole genome shotgun (WGS) entry which is preliminary data.</text>
</comment>
<dbReference type="SUPFAM" id="SSF47413">
    <property type="entry name" value="lambda repressor-like DNA-binding domains"/>
    <property type="match status" value="1"/>
</dbReference>
<keyword evidence="3" id="KW-1185">Reference proteome</keyword>
<sequence>MTEPMRVRTVLELGGAVHDRRVELGLTQAQLAERANVTREWVVRLEGGKPRVQMDRVFDLLRALDVEVVLHAKGH</sequence>
<dbReference type="CDD" id="cd00093">
    <property type="entry name" value="HTH_XRE"/>
    <property type="match status" value="1"/>
</dbReference>
<organism evidence="2 3">
    <name type="scientific">Agromyces humatus</name>
    <dbReference type="NCBI Taxonomy" id="279573"/>
    <lineage>
        <taxon>Bacteria</taxon>
        <taxon>Bacillati</taxon>
        <taxon>Actinomycetota</taxon>
        <taxon>Actinomycetes</taxon>
        <taxon>Micrococcales</taxon>
        <taxon>Microbacteriaceae</taxon>
        <taxon>Agromyces</taxon>
    </lineage>
</organism>
<evidence type="ECO:0000313" key="3">
    <source>
        <dbReference type="Proteomes" id="UP001500506"/>
    </source>
</evidence>
<dbReference type="Proteomes" id="UP001500506">
    <property type="component" value="Unassembled WGS sequence"/>
</dbReference>
<gene>
    <name evidence="2" type="ORF">GCM10009747_32120</name>
</gene>
<reference evidence="2 3" key="1">
    <citation type="journal article" date="2019" name="Int. J. Syst. Evol. Microbiol.">
        <title>The Global Catalogue of Microorganisms (GCM) 10K type strain sequencing project: providing services to taxonomists for standard genome sequencing and annotation.</title>
        <authorList>
            <consortium name="The Broad Institute Genomics Platform"/>
            <consortium name="The Broad Institute Genome Sequencing Center for Infectious Disease"/>
            <person name="Wu L."/>
            <person name="Ma J."/>
        </authorList>
    </citation>
    <scope>NUCLEOTIDE SEQUENCE [LARGE SCALE GENOMIC DNA]</scope>
    <source>
        <strain evidence="2 3">JCM 14319</strain>
    </source>
</reference>
<dbReference type="EMBL" id="BAAANH010000007">
    <property type="protein sequence ID" value="GAA1768716.1"/>
    <property type="molecule type" value="Genomic_DNA"/>
</dbReference>
<feature type="domain" description="HTH cro/C1-type" evidence="1">
    <location>
        <begin position="17"/>
        <end position="71"/>
    </location>
</feature>
<proteinExistence type="predicted"/>
<dbReference type="Gene3D" id="1.10.260.40">
    <property type="entry name" value="lambda repressor-like DNA-binding domains"/>
    <property type="match status" value="1"/>
</dbReference>
<dbReference type="SMART" id="SM00530">
    <property type="entry name" value="HTH_XRE"/>
    <property type="match status" value="1"/>
</dbReference>
<name>A0ABN2KXC6_9MICO</name>
<protein>
    <recommendedName>
        <fullName evidence="1">HTH cro/C1-type domain-containing protein</fullName>
    </recommendedName>
</protein>
<dbReference type="RefSeq" id="WP_232499231.1">
    <property type="nucleotide sequence ID" value="NZ_BAAANH010000007.1"/>
</dbReference>
<accession>A0ABN2KXC6</accession>
<dbReference type="PROSITE" id="PS50943">
    <property type="entry name" value="HTH_CROC1"/>
    <property type="match status" value="1"/>
</dbReference>
<evidence type="ECO:0000313" key="2">
    <source>
        <dbReference type="EMBL" id="GAA1768716.1"/>
    </source>
</evidence>
<dbReference type="Pfam" id="PF13560">
    <property type="entry name" value="HTH_31"/>
    <property type="match status" value="1"/>
</dbReference>
<dbReference type="InterPro" id="IPR010982">
    <property type="entry name" value="Lambda_DNA-bd_dom_sf"/>
</dbReference>
<dbReference type="InterPro" id="IPR001387">
    <property type="entry name" value="Cro/C1-type_HTH"/>
</dbReference>